<sequence>MQSESGGSAVYTTRFLCYSYGNANYIEVLMKKIQSYTIALPFVLVGALACVSCKSTEPAQNQSQRDVYAAQTSGTQIQIPKADSDAAGRAAQKNKGNAFVNFFTGGQQDIEIDMTRVFQKTAFGTLKEEDALCIYNIETGLSGFAAWYRGGMYHVLLNKAGRSLFREAVDRYLDDFENKRLDRKGSHTKEYGEHPVSLQWGSFATMIGNRARSRVQFGYEFKDGSPYFLLSVPSAENEQYNTGHSKIAASATLRFYFTKAMTSQMMDALSEENIDAAIAPYMQRVQSTGKKPAHDEY</sequence>
<dbReference type="EMBL" id="AUZJ01000043">
    <property type="protein sequence ID" value="ERF60367.1"/>
    <property type="molecule type" value="Genomic_DNA"/>
</dbReference>
<dbReference type="PATRIC" id="fig|1125725.3.peg.1649"/>
<evidence type="ECO:0000313" key="3">
    <source>
        <dbReference type="Proteomes" id="UP000016412"/>
    </source>
</evidence>
<protein>
    <submittedName>
        <fullName evidence="1">Uncharacterized protein</fullName>
    </submittedName>
</protein>
<comment type="caution">
    <text evidence="1">The sequence shown here is derived from an EMBL/GenBank/DDBJ whole genome shotgun (WGS) entry which is preliminary data.</text>
</comment>
<dbReference type="eggNOG" id="ENOG50329Y3">
    <property type="taxonomic scope" value="Bacteria"/>
</dbReference>
<evidence type="ECO:0000313" key="2">
    <source>
        <dbReference type="EMBL" id="ERK04125.1"/>
    </source>
</evidence>
<name>U2MR63_TRESO</name>
<dbReference type="STRING" id="1125725.HMPREF1325_2475"/>
<dbReference type="AlphaFoldDB" id="U2MR63"/>
<accession>U2MR63</accession>
<gene>
    <name evidence="2" type="ORF">HMPREF0860_1547</name>
    <name evidence="1" type="ORF">HMPREF1325_2475</name>
</gene>
<proteinExistence type="predicted"/>
<evidence type="ECO:0000313" key="1">
    <source>
        <dbReference type="EMBL" id="ERF60367.1"/>
    </source>
</evidence>
<evidence type="ECO:0000313" key="4">
    <source>
        <dbReference type="Proteomes" id="UP000016646"/>
    </source>
</evidence>
<reference evidence="3 4" key="1">
    <citation type="submission" date="2013-08" db="EMBL/GenBank/DDBJ databases">
        <authorList>
            <person name="Durkin A.S."/>
            <person name="Haft D.R."/>
            <person name="McCorrison J."/>
            <person name="Torralba M."/>
            <person name="Gillis M."/>
            <person name="Haft D.H."/>
            <person name="Methe B."/>
            <person name="Sutton G."/>
            <person name="Nelson K.E."/>
        </authorList>
    </citation>
    <scope>NUCLEOTIDE SEQUENCE [LARGE SCALE GENOMIC DNA]</scope>
    <source>
        <strain evidence="2 4">ATCC 35536</strain>
        <strain evidence="1 3">VPI DR56BR1116</strain>
    </source>
</reference>
<dbReference type="EMBL" id="AVQI01000028">
    <property type="protein sequence ID" value="ERK04125.1"/>
    <property type="molecule type" value="Genomic_DNA"/>
</dbReference>
<dbReference type="Proteomes" id="UP000016646">
    <property type="component" value="Unassembled WGS sequence"/>
</dbReference>
<keyword evidence="4" id="KW-1185">Reference proteome</keyword>
<organism evidence="1 3">
    <name type="scientific">Treponema socranskii subsp. socranskii VPI DR56BR1116 = ATCC 35536</name>
    <dbReference type="NCBI Taxonomy" id="1125725"/>
    <lineage>
        <taxon>Bacteria</taxon>
        <taxon>Pseudomonadati</taxon>
        <taxon>Spirochaetota</taxon>
        <taxon>Spirochaetia</taxon>
        <taxon>Spirochaetales</taxon>
        <taxon>Treponemataceae</taxon>
        <taxon>Treponema</taxon>
    </lineage>
</organism>
<dbReference type="Proteomes" id="UP000016412">
    <property type="component" value="Unassembled WGS sequence"/>
</dbReference>